<dbReference type="Pfam" id="PF03703">
    <property type="entry name" value="bPH_2"/>
    <property type="match status" value="1"/>
</dbReference>
<feature type="domain" description="YdbS-like PH" evidence="3">
    <location>
        <begin position="95"/>
        <end position="165"/>
    </location>
</feature>
<feature type="compositionally biased region" description="Pro residues" evidence="1">
    <location>
        <begin position="206"/>
        <end position="217"/>
    </location>
</feature>
<comment type="caution">
    <text evidence="4">The sequence shown here is derived from an EMBL/GenBank/DDBJ whole genome shotgun (WGS) entry which is preliminary data.</text>
</comment>
<dbReference type="AlphaFoldDB" id="A0A2W4ZZA1"/>
<dbReference type="EMBL" id="QFNK01000120">
    <property type="protein sequence ID" value="PZO86437.1"/>
    <property type="molecule type" value="Genomic_DNA"/>
</dbReference>
<evidence type="ECO:0000313" key="5">
    <source>
        <dbReference type="Proteomes" id="UP000249557"/>
    </source>
</evidence>
<dbReference type="InterPro" id="IPR005182">
    <property type="entry name" value="YdbS-like_PH"/>
</dbReference>
<evidence type="ECO:0000313" key="4">
    <source>
        <dbReference type="EMBL" id="PZO86437.1"/>
    </source>
</evidence>
<feature type="region of interest" description="Disordered" evidence="1">
    <location>
        <begin position="196"/>
        <end position="297"/>
    </location>
</feature>
<feature type="region of interest" description="Disordered" evidence="1">
    <location>
        <begin position="347"/>
        <end position="368"/>
    </location>
</feature>
<dbReference type="Proteomes" id="UP000249557">
    <property type="component" value="Unassembled WGS sequence"/>
</dbReference>
<evidence type="ECO:0000259" key="3">
    <source>
        <dbReference type="Pfam" id="PF03703"/>
    </source>
</evidence>
<evidence type="ECO:0000256" key="2">
    <source>
        <dbReference type="SAM" id="Phobius"/>
    </source>
</evidence>
<organism evidence="4 5">
    <name type="scientific">Micavibrio aeruginosavorus</name>
    <dbReference type="NCBI Taxonomy" id="349221"/>
    <lineage>
        <taxon>Bacteria</taxon>
        <taxon>Pseudomonadati</taxon>
        <taxon>Bdellovibrionota</taxon>
        <taxon>Bdellovibrionia</taxon>
        <taxon>Bdellovibrionales</taxon>
        <taxon>Pseudobdellovibrionaceae</taxon>
        <taxon>Micavibrio</taxon>
    </lineage>
</organism>
<protein>
    <recommendedName>
        <fullName evidence="3">YdbS-like PH domain-containing protein</fullName>
    </recommendedName>
</protein>
<sequence length="368" mass="40394">MAYVKKIVTKEEELVGIARLHWIYVLRGLFWFGVMAGAGWLLNSLMTKILLASNSVVNSYHIANMLLTIGNGTMLFLMGGGFLVFFLFVVKVLSTEIGLTDRRVIHKEGLLFVKVHQIDHEEIRGEKLDLGWFGRLLNYGYLMLDCRFVGDVRLPAIENPERFLRALHTMRGQTQDALTVMRGKTGAAAPLMLQDQEEEKGQQPETPQPVAPTPTPEIQPGQPGTQPEVDPGNVPSTPEAPPMPTPHNPPAPNNPPPQPEAPPAQPQQPIPAPPPTEQPLQPPTGTQQSAPPDVDPRVVAQIVQQVVPQMADQVARKLAADGLVAKAPENDNESSISVDRELIASFDEARGKKGGDHDMRNQMEHAIH</sequence>
<reference evidence="4 5" key="1">
    <citation type="submission" date="2017-08" db="EMBL/GenBank/DDBJ databases">
        <title>Infants hospitalized years apart are colonized by the same room-sourced microbial strains.</title>
        <authorList>
            <person name="Brooks B."/>
            <person name="Olm M.R."/>
            <person name="Firek B.A."/>
            <person name="Baker R."/>
            <person name="Thomas B.C."/>
            <person name="Morowitz M.J."/>
            <person name="Banfield J.F."/>
        </authorList>
    </citation>
    <scope>NUCLEOTIDE SEQUENCE [LARGE SCALE GENOMIC DNA]</scope>
    <source>
        <strain evidence="4">S2_018_000_R2_104</strain>
    </source>
</reference>
<accession>A0A2W4ZZA1</accession>
<keyword evidence="2" id="KW-0472">Membrane</keyword>
<keyword evidence="2" id="KW-1133">Transmembrane helix</keyword>
<keyword evidence="2" id="KW-0812">Transmembrane</keyword>
<evidence type="ECO:0000256" key="1">
    <source>
        <dbReference type="SAM" id="MobiDB-lite"/>
    </source>
</evidence>
<gene>
    <name evidence="4" type="ORF">DI626_06645</name>
</gene>
<feature type="transmembrane region" description="Helical" evidence="2">
    <location>
        <begin position="21"/>
        <end position="42"/>
    </location>
</feature>
<feature type="compositionally biased region" description="Pro residues" evidence="1">
    <location>
        <begin position="238"/>
        <end position="282"/>
    </location>
</feature>
<feature type="transmembrane region" description="Helical" evidence="2">
    <location>
        <begin position="62"/>
        <end position="93"/>
    </location>
</feature>
<name>A0A2W4ZZA1_9BACT</name>
<proteinExistence type="predicted"/>